<dbReference type="Pfam" id="PF01168">
    <property type="entry name" value="Ala_racemase_N"/>
    <property type="match status" value="1"/>
</dbReference>
<dbReference type="Gene3D" id="3.20.20.10">
    <property type="entry name" value="Alanine racemase"/>
    <property type="match status" value="1"/>
</dbReference>
<dbReference type="EC" id="5.1.1.1" evidence="4"/>
<evidence type="ECO:0000256" key="5">
    <source>
        <dbReference type="PIRSR" id="PIRSR600821-50"/>
    </source>
</evidence>
<evidence type="ECO:0000256" key="4">
    <source>
        <dbReference type="HAMAP-Rule" id="MF_01201"/>
    </source>
</evidence>
<comment type="similarity">
    <text evidence="4">Belongs to the alanine racemase family.</text>
</comment>
<gene>
    <name evidence="8" type="ORF">UW57_C0003G0005</name>
</gene>
<feature type="binding site" evidence="4 6">
    <location>
        <position position="321"/>
    </location>
    <ligand>
        <name>substrate</name>
    </ligand>
</feature>
<organism evidence="8 9">
    <name type="scientific">Candidatus Giovannonibacteria bacterium GW2011_GWA1_44_29</name>
    <dbReference type="NCBI Taxonomy" id="1618646"/>
    <lineage>
        <taxon>Bacteria</taxon>
        <taxon>Candidatus Giovannoniibacteriota</taxon>
    </lineage>
</organism>
<accession>A0A0G1IX86</accession>
<dbReference type="SUPFAM" id="SSF50621">
    <property type="entry name" value="Alanine racemase C-terminal domain-like"/>
    <property type="match status" value="1"/>
</dbReference>
<dbReference type="PATRIC" id="fig|1618646.3.peg.237"/>
<feature type="active site" description="Proton acceptor; specific for L-alanine" evidence="4">
    <location>
        <position position="273"/>
    </location>
</feature>
<name>A0A0G1IX86_9BACT</name>
<dbReference type="InterPro" id="IPR009006">
    <property type="entry name" value="Ala_racemase/Decarboxylase_C"/>
</dbReference>
<feature type="modified residue" description="N6-(pyridoxal phosphate)lysine" evidence="4 5">
    <location>
        <position position="46"/>
    </location>
</feature>
<dbReference type="InterPro" id="IPR011079">
    <property type="entry name" value="Ala_racemase_C"/>
</dbReference>
<dbReference type="Gene3D" id="2.40.37.10">
    <property type="entry name" value="Lyase, Ornithine Decarboxylase, Chain A, domain 1"/>
    <property type="match status" value="1"/>
</dbReference>
<protein>
    <recommendedName>
        <fullName evidence="4">Alanine racemase</fullName>
        <ecNumber evidence="4">5.1.1.1</ecNumber>
    </recommendedName>
</protein>
<keyword evidence="3 4" id="KW-0413">Isomerase</keyword>
<dbReference type="InterPro" id="IPR000821">
    <property type="entry name" value="Ala_racemase"/>
</dbReference>
<dbReference type="PROSITE" id="PS00395">
    <property type="entry name" value="ALANINE_RACEMASE"/>
    <property type="match status" value="1"/>
</dbReference>
<evidence type="ECO:0000259" key="7">
    <source>
        <dbReference type="SMART" id="SM01005"/>
    </source>
</evidence>
<evidence type="ECO:0000313" key="8">
    <source>
        <dbReference type="EMBL" id="KKT64011.1"/>
    </source>
</evidence>
<dbReference type="PANTHER" id="PTHR30511:SF0">
    <property type="entry name" value="ALANINE RACEMASE, CATABOLIC-RELATED"/>
    <property type="match status" value="1"/>
</dbReference>
<evidence type="ECO:0000256" key="1">
    <source>
        <dbReference type="ARBA" id="ARBA00001933"/>
    </source>
</evidence>
<dbReference type="UniPathway" id="UPA00042">
    <property type="reaction ID" value="UER00497"/>
</dbReference>
<dbReference type="GO" id="GO:0005829">
    <property type="term" value="C:cytosol"/>
    <property type="evidence" value="ECO:0007669"/>
    <property type="project" value="TreeGrafter"/>
</dbReference>
<dbReference type="InterPro" id="IPR029066">
    <property type="entry name" value="PLP-binding_barrel"/>
</dbReference>
<reference evidence="8 9" key="1">
    <citation type="journal article" date="2015" name="Nature">
        <title>rRNA introns, odd ribosomes, and small enigmatic genomes across a large radiation of phyla.</title>
        <authorList>
            <person name="Brown C.T."/>
            <person name="Hug L.A."/>
            <person name="Thomas B.C."/>
            <person name="Sharon I."/>
            <person name="Castelle C.J."/>
            <person name="Singh A."/>
            <person name="Wilkins M.J."/>
            <person name="Williams K.H."/>
            <person name="Banfield J.F."/>
        </authorList>
    </citation>
    <scope>NUCLEOTIDE SEQUENCE [LARGE SCALE GENOMIC DNA]</scope>
</reference>
<evidence type="ECO:0000256" key="2">
    <source>
        <dbReference type="ARBA" id="ARBA00022898"/>
    </source>
</evidence>
<dbReference type="CDD" id="cd00430">
    <property type="entry name" value="PLPDE_III_AR"/>
    <property type="match status" value="1"/>
</dbReference>
<dbReference type="GO" id="GO:0030632">
    <property type="term" value="P:D-alanine biosynthetic process"/>
    <property type="evidence" value="ECO:0007669"/>
    <property type="project" value="UniProtKB-UniRule"/>
</dbReference>
<dbReference type="FunFam" id="3.20.20.10:FF:000002">
    <property type="entry name" value="Alanine racemase"/>
    <property type="match status" value="1"/>
</dbReference>
<sequence>MERNFLNKETGGLRTWLEIDTKKAACNYRLFRSLLRRKTALMAVVKSNAYGHDLFQFSKLMVGLGVNWLGVDSIVEGEALRKTGIKIPILALGHTLQEKFAGAAKHKVSLTISTLVGIKALKKYNLKFHLKVDTGMHRQGFLPEEMPQALKILKQNKIAPENFEGIYTHFASAKNPAFPTDTRKQLALFNGAVELVKRAGFTPLTHAAATSSAILFPETHLDLVRIGIGLYGLWPSREVAASFAEKLNLQPALSWKTVISEIKNLPSGSRIGYDFTEKLALQGRIAICPIGYWHGYPRALSTVGHVLVRGQRAKILGRVSMDMIIIDVSKIPNAAMNDAAVLIGQPGKAEITADELADLSGTTNYEIVTRLNPLIRRIYR</sequence>
<dbReference type="GO" id="GO:0030170">
    <property type="term" value="F:pyridoxal phosphate binding"/>
    <property type="evidence" value="ECO:0007669"/>
    <property type="project" value="UniProtKB-UniRule"/>
</dbReference>
<evidence type="ECO:0000256" key="3">
    <source>
        <dbReference type="ARBA" id="ARBA00023235"/>
    </source>
</evidence>
<dbReference type="InterPro" id="IPR001608">
    <property type="entry name" value="Ala_racemase_N"/>
</dbReference>
<evidence type="ECO:0000256" key="6">
    <source>
        <dbReference type="PIRSR" id="PIRSR600821-52"/>
    </source>
</evidence>
<dbReference type="InterPro" id="IPR020622">
    <property type="entry name" value="Ala_racemase_pyridoxalP-BS"/>
</dbReference>
<dbReference type="HAMAP" id="MF_01201">
    <property type="entry name" value="Ala_racemase"/>
    <property type="match status" value="1"/>
</dbReference>
<comment type="function">
    <text evidence="4">Catalyzes the interconversion of L-alanine and D-alanine. May also act on other amino acids.</text>
</comment>
<keyword evidence="2 4" id="KW-0663">Pyridoxal phosphate</keyword>
<comment type="catalytic activity">
    <reaction evidence="4">
        <text>L-alanine = D-alanine</text>
        <dbReference type="Rhea" id="RHEA:20249"/>
        <dbReference type="ChEBI" id="CHEBI:57416"/>
        <dbReference type="ChEBI" id="CHEBI:57972"/>
        <dbReference type="EC" id="5.1.1.1"/>
    </reaction>
</comment>
<dbReference type="PRINTS" id="PR00992">
    <property type="entry name" value="ALARACEMASE"/>
</dbReference>
<dbReference type="SUPFAM" id="SSF51419">
    <property type="entry name" value="PLP-binding barrel"/>
    <property type="match status" value="1"/>
</dbReference>
<feature type="binding site" evidence="4 6">
    <location>
        <position position="138"/>
    </location>
    <ligand>
        <name>substrate</name>
    </ligand>
</feature>
<evidence type="ECO:0000313" key="9">
    <source>
        <dbReference type="Proteomes" id="UP000034652"/>
    </source>
</evidence>
<dbReference type="PANTHER" id="PTHR30511">
    <property type="entry name" value="ALANINE RACEMASE"/>
    <property type="match status" value="1"/>
</dbReference>
<dbReference type="GO" id="GO:0008784">
    <property type="term" value="F:alanine racemase activity"/>
    <property type="evidence" value="ECO:0007669"/>
    <property type="project" value="UniProtKB-UniRule"/>
</dbReference>
<comment type="cofactor">
    <cofactor evidence="1 4 5">
        <name>pyridoxal 5'-phosphate</name>
        <dbReference type="ChEBI" id="CHEBI:597326"/>
    </cofactor>
</comment>
<proteinExistence type="inferred from homology"/>
<feature type="domain" description="Alanine racemase C-terminal" evidence="7">
    <location>
        <begin position="252"/>
        <end position="380"/>
    </location>
</feature>
<dbReference type="SMART" id="SM01005">
    <property type="entry name" value="Ala_racemase_C"/>
    <property type="match status" value="1"/>
</dbReference>
<dbReference type="Proteomes" id="UP000034652">
    <property type="component" value="Unassembled WGS sequence"/>
</dbReference>
<dbReference type="AlphaFoldDB" id="A0A0G1IX86"/>
<comment type="pathway">
    <text evidence="4">Amino-acid biosynthesis; D-alanine biosynthesis; D-alanine from L-alanine: step 1/1.</text>
</comment>
<dbReference type="NCBIfam" id="TIGR00492">
    <property type="entry name" value="alr"/>
    <property type="match status" value="1"/>
</dbReference>
<dbReference type="Pfam" id="PF00842">
    <property type="entry name" value="Ala_racemase_C"/>
    <property type="match status" value="1"/>
</dbReference>
<comment type="caution">
    <text evidence="8">The sequence shown here is derived from an EMBL/GenBank/DDBJ whole genome shotgun (WGS) entry which is preliminary data.</text>
</comment>
<dbReference type="STRING" id="1618646.UW57_C0003G0005"/>
<dbReference type="EMBL" id="LCIV01000003">
    <property type="protein sequence ID" value="KKT64011.1"/>
    <property type="molecule type" value="Genomic_DNA"/>
</dbReference>
<feature type="active site" description="Proton acceptor; specific for D-alanine" evidence="4">
    <location>
        <position position="46"/>
    </location>
</feature>